<dbReference type="EMBL" id="JAHXDN010000001">
    <property type="protein sequence ID" value="MBW4706470.1"/>
    <property type="molecule type" value="Genomic_DNA"/>
</dbReference>
<dbReference type="PANTHER" id="PTHR42923">
    <property type="entry name" value="PROTOPORPHYRINOGEN OXIDASE"/>
    <property type="match status" value="1"/>
</dbReference>
<name>A0A9X1JWS4_9RHOB</name>
<dbReference type="Proteomes" id="UP001138661">
    <property type="component" value="Unassembled WGS sequence"/>
</dbReference>
<dbReference type="PANTHER" id="PTHR42923:SF17">
    <property type="entry name" value="AMINE OXIDASE DOMAIN-CONTAINING PROTEIN"/>
    <property type="match status" value="1"/>
</dbReference>
<evidence type="ECO:0000259" key="1">
    <source>
        <dbReference type="Pfam" id="PF01593"/>
    </source>
</evidence>
<sequence>MPFDALTTGTFTPAEHHQHPKKIAVIGGGISGMGAAFMLRNSHKVTLFEAEPRLGGHARTVMAGKSGDQPVDTGFIVYNYANYPYMAALFEQLAVPVVKSNMSFGASIDGGRLEYALTSLDALFAQRRNAATPAFLRMVRDILKFNRQAVVIAQDKSLTLADFLHELGSGAWFRNYYLLPLSGAIWSTPTEKIMDFPAHAMIRFFENHALLGVTGQHQWYTVDGGSTQYVRRLENALEGAGVDLRMRAPVESVTRAAGQVIVRPYEGDPEAFDDVIFATHSDDSLRLLDDATPQEKTALGAIAYQPNDIVLHADTSIMPKRRKTWASWVYTEDRAARSDRIDLTYWMNSLQPIPLDDPHFVTLNTKRTIRDDLIYDQVTLRHPVYDLAALSAQKKVAAFNGTRNTWFCGAWMKNGFHEDGLSSAVDVVRALKQKQYGTLAAE</sequence>
<gene>
    <name evidence="2" type="ORF">KX928_01605</name>
</gene>
<feature type="domain" description="Amine oxidase" evidence="1">
    <location>
        <begin position="30"/>
        <end position="297"/>
    </location>
</feature>
<dbReference type="GO" id="GO:0016491">
    <property type="term" value="F:oxidoreductase activity"/>
    <property type="evidence" value="ECO:0007669"/>
    <property type="project" value="InterPro"/>
</dbReference>
<dbReference type="RefSeq" id="WP_219498123.1">
    <property type="nucleotide sequence ID" value="NZ_JAHXDN010000001.1"/>
</dbReference>
<organism evidence="2 3">
    <name type="scientific">Roseobacter insulae</name>
    <dbReference type="NCBI Taxonomy" id="2859783"/>
    <lineage>
        <taxon>Bacteria</taxon>
        <taxon>Pseudomonadati</taxon>
        <taxon>Pseudomonadota</taxon>
        <taxon>Alphaproteobacteria</taxon>
        <taxon>Rhodobacterales</taxon>
        <taxon>Roseobacteraceae</taxon>
        <taxon>Roseobacter</taxon>
    </lineage>
</organism>
<comment type="caution">
    <text evidence="2">The sequence shown here is derived from an EMBL/GenBank/DDBJ whole genome shotgun (WGS) entry which is preliminary data.</text>
</comment>
<keyword evidence="3" id="KW-1185">Reference proteome</keyword>
<dbReference type="InterPro" id="IPR002937">
    <property type="entry name" value="Amino_oxidase"/>
</dbReference>
<proteinExistence type="predicted"/>
<evidence type="ECO:0000313" key="2">
    <source>
        <dbReference type="EMBL" id="MBW4706470.1"/>
    </source>
</evidence>
<dbReference type="Pfam" id="PF01593">
    <property type="entry name" value="Amino_oxidase"/>
    <property type="match status" value="1"/>
</dbReference>
<reference evidence="2" key="1">
    <citation type="submission" date="2021-07" db="EMBL/GenBank/DDBJ databases">
        <title>Roseobacter insulae sp. nov., isolated from a tidal flat.</title>
        <authorList>
            <person name="Park S."/>
            <person name="Yoon J.-H."/>
        </authorList>
    </citation>
    <scope>NUCLEOTIDE SEQUENCE</scope>
    <source>
        <strain evidence="2">YSTF-M11</strain>
    </source>
</reference>
<evidence type="ECO:0000313" key="3">
    <source>
        <dbReference type="Proteomes" id="UP001138661"/>
    </source>
</evidence>
<accession>A0A9X1JWS4</accession>
<dbReference type="InterPro" id="IPR050464">
    <property type="entry name" value="Zeta_carotene_desat/Oxidored"/>
</dbReference>
<dbReference type="AlphaFoldDB" id="A0A9X1JWS4"/>
<protein>
    <submittedName>
        <fullName evidence="2">FAD-dependent oxidoreductase</fullName>
    </submittedName>
</protein>